<dbReference type="AlphaFoldDB" id="A0AAN6RT17"/>
<protein>
    <submittedName>
        <fullName evidence="2">Uncharacterized protein</fullName>
    </submittedName>
</protein>
<feature type="region of interest" description="Disordered" evidence="1">
    <location>
        <begin position="299"/>
        <end position="350"/>
    </location>
</feature>
<keyword evidence="3" id="KW-1185">Reference proteome</keyword>
<feature type="compositionally biased region" description="Basic and acidic residues" evidence="1">
    <location>
        <begin position="56"/>
        <end position="68"/>
    </location>
</feature>
<feature type="region of interest" description="Disordered" evidence="1">
    <location>
        <begin position="1"/>
        <end position="80"/>
    </location>
</feature>
<feature type="region of interest" description="Disordered" evidence="1">
    <location>
        <begin position="521"/>
        <end position="614"/>
    </location>
</feature>
<gene>
    <name evidence="2" type="ORF">C8A05DRAFT_34371</name>
</gene>
<feature type="compositionally biased region" description="Low complexity" evidence="1">
    <location>
        <begin position="335"/>
        <end position="345"/>
    </location>
</feature>
<comment type="caution">
    <text evidence="2">The sequence shown here is derived from an EMBL/GenBank/DDBJ whole genome shotgun (WGS) entry which is preliminary data.</text>
</comment>
<feature type="region of interest" description="Disordered" evidence="1">
    <location>
        <begin position="453"/>
        <end position="502"/>
    </location>
</feature>
<organism evidence="2 3">
    <name type="scientific">Staphylotrichum tortipilum</name>
    <dbReference type="NCBI Taxonomy" id="2831512"/>
    <lineage>
        <taxon>Eukaryota</taxon>
        <taxon>Fungi</taxon>
        <taxon>Dikarya</taxon>
        <taxon>Ascomycota</taxon>
        <taxon>Pezizomycotina</taxon>
        <taxon>Sordariomycetes</taxon>
        <taxon>Sordariomycetidae</taxon>
        <taxon>Sordariales</taxon>
        <taxon>Chaetomiaceae</taxon>
        <taxon>Staphylotrichum</taxon>
    </lineage>
</organism>
<feature type="compositionally biased region" description="Basic and acidic residues" evidence="1">
    <location>
        <begin position="12"/>
        <end position="32"/>
    </location>
</feature>
<evidence type="ECO:0000313" key="3">
    <source>
        <dbReference type="Proteomes" id="UP001303889"/>
    </source>
</evidence>
<dbReference type="EMBL" id="MU855544">
    <property type="protein sequence ID" value="KAK3901940.1"/>
    <property type="molecule type" value="Genomic_DNA"/>
</dbReference>
<sequence length="614" mass="64181">MEARHFFTKTAGPRDDLLRREKNQADEGRLSYDDEVDDDPQSPLPESQVFGSPAEGKMDVDDLVRPRSENANGAAPATEDESLEFEVLEMIQTESKKTDLLFLVNGVEHMSACDPTVVKLFEGQENIFINGALGKARPRPTDFYELRDEGEREVGEMDCEGVHEKPADTKAEEARMAAMNGLTICPALVGGADSGMSSPEHASAAEVAAAAGLVILARACLPTESAPFNQMETESIEIRAAPDRLDDQIPIEGVTEPATAEEAVDKSPENKVVACEVAFLKASRQDATDFSGAQCQDDTAMEVEESAAPTSGPVDKATDGDMAGPESLPVATEMSSSDSTPRSISPMANVQTSPCPGLVEEAASSETTSFESSPAAGDPTTPCRVLGEALGSDTAACGTVAEAEKPTSPKRIADETPCSESVEPASTSAAEISVCQNICVETPASEKARLEITPQSQDPTVPCQPLVGEAPESDKSDIGISPVATPPTPSCRSGAKETSVVESDKVVDPLLAVLDAVLAEQTTPVPEPGHDSELPPAVQAVPAKEATGPQPGQDAETPKDVQAVLPEEGLASMPGQEAEFPKVLQAAHLNEPSQGDEAPSKPAPGSEVSQAMAG</sequence>
<reference evidence="2" key="2">
    <citation type="submission" date="2023-05" db="EMBL/GenBank/DDBJ databases">
        <authorList>
            <consortium name="Lawrence Berkeley National Laboratory"/>
            <person name="Steindorff A."/>
            <person name="Hensen N."/>
            <person name="Bonometti L."/>
            <person name="Westerberg I."/>
            <person name="Brannstrom I.O."/>
            <person name="Guillou S."/>
            <person name="Cros-Aarteil S."/>
            <person name="Calhoun S."/>
            <person name="Haridas S."/>
            <person name="Kuo A."/>
            <person name="Mondo S."/>
            <person name="Pangilinan J."/>
            <person name="Riley R."/>
            <person name="Labutti K."/>
            <person name="Andreopoulos B."/>
            <person name="Lipzen A."/>
            <person name="Chen C."/>
            <person name="Yanf M."/>
            <person name="Daum C."/>
            <person name="Ng V."/>
            <person name="Clum A."/>
            <person name="Ohm R."/>
            <person name="Martin F."/>
            <person name="Silar P."/>
            <person name="Natvig D."/>
            <person name="Lalanne C."/>
            <person name="Gautier V."/>
            <person name="Ament-Velasquez S.L."/>
            <person name="Kruys A."/>
            <person name="Hutchinson M.I."/>
            <person name="Powell A.J."/>
            <person name="Barry K."/>
            <person name="Miller A.N."/>
            <person name="Grigoriev I.V."/>
            <person name="Debuchy R."/>
            <person name="Gladieux P."/>
            <person name="Thoren M.H."/>
            <person name="Johannesson H."/>
        </authorList>
    </citation>
    <scope>NUCLEOTIDE SEQUENCE</scope>
    <source>
        <strain evidence="2">CBS 103.79</strain>
    </source>
</reference>
<reference evidence="2" key="1">
    <citation type="journal article" date="2023" name="Mol. Phylogenet. Evol.">
        <title>Genome-scale phylogeny and comparative genomics of the fungal order Sordariales.</title>
        <authorList>
            <person name="Hensen N."/>
            <person name="Bonometti L."/>
            <person name="Westerberg I."/>
            <person name="Brannstrom I.O."/>
            <person name="Guillou S."/>
            <person name="Cros-Aarteil S."/>
            <person name="Calhoun S."/>
            <person name="Haridas S."/>
            <person name="Kuo A."/>
            <person name="Mondo S."/>
            <person name="Pangilinan J."/>
            <person name="Riley R."/>
            <person name="LaButti K."/>
            <person name="Andreopoulos B."/>
            <person name="Lipzen A."/>
            <person name="Chen C."/>
            <person name="Yan M."/>
            <person name="Daum C."/>
            <person name="Ng V."/>
            <person name="Clum A."/>
            <person name="Steindorff A."/>
            <person name="Ohm R.A."/>
            <person name="Martin F."/>
            <person name="Silar P."/>
            <person name="Natvig D.O."/>
            <person name="Lalanne C."/>
            <person name="Gautier V."/>
            <person name="Ament-Velasquez S.L."/>
            <person name="Kruys A."/>
            <person name="Hutchinson M.I."/>
            <person name="Powell A.J."/>
            <person name="Barry K."/>
            <person name="Miller A.N."/>
            <person name="Grigoriev I.V."/>
            <person name="Debuchy R."/>
            <person name="Gladieux P."/>
            <person name="Hiltunen Thoren M."/>
            <person name="Johannesson H."/>
        </authorList>
    </citation>
    <scope>NUCLEOTIDE SEQUENCE</scope>
    <source>
        <strain evidence="2">CBS 103.79</strain>
    </source>
</reference>
<name>A0AAN6RT17_9PEZI</name>
<evidence type="ECO:0000256" key="1">
    <source>
        <dbReference type="SAM" id="MobiDB-lite"/>
    </source>
</evidence>
<proteinExistence type="predicted"/>
<accession>A0AAN6RT17</accession>
<evidence type="ECO:0000313" key="2">
    <source>
        <dbReference type="EMBL" id="KAK3901940.1"/>
    </source>
</evidence>
<dbReference type="Proteomes" id="UP001303889">
    <property type="component" value="Unassembled WGS sequence"/>
</dbReference>